<gene>
    <name evidence="4" type="ORF">HaLaN_01317</name>
</gene>
<dbReference type="InterPro" id="IPR002110">
    <property type="entry name" value="Ankyrin_rpt"/>
</dbReference>
<proteinExistence type="predicted"/>
<dbReference type="PROSITE" id="PS50297">
    <property type="entry name" value="ANK_REP_REGION"/>
    <property type="match status" value="1"/>
</dbReference>
<name>A0A699YBE6_HAELA</name>
<keyword evidence="2" id="KW-0406">Ion transport</keyword>
<keyword evidence="1" id="KW-0630">Potassium</keyword>
<dbReference type="SUPFAM" id="SSF51206">
    <property type="entry name" value="cAMP-binding domain-like"/>
    <property type="match status" value="1"/>
</dbReference>
<keyword evidence="1" id="KW-0631">Potassium channel</keyword>
<evidence type="ECO:0000256" key="1">
    <source>
        <dbReference type="ARBA" id="ARBA00022826"/>
    </source>
</evidence>
<evidence type="ECO:0000313" key="4">
    <source>
        <dbReference type="EMBL" id="GFH06651.1"/>
    </source>
</evidence>
<dbReference type="Gene3D" id="1.25.40.20">
    <property type="entry name" value="Ankyrin repeat-containing domain"/>
    <property type="match status" value="1"/>
</dbReference>
<evidence type="ECO:0000256" key="3">
    <source>
        <dbReference type="PROSITE-ProRule" id="PRU00023"/>
    </source>
</evidence>
<dbReference type="EMBL" id="BLLF01000049">
    <property type="protein sequence ID" value="GFH06651.1"/>
    <property type="molecule type" value="Genomic_DNA"/>
</dbReference>
<keyword evidence="3" id="KW-0040">ANK repeat</keyword>
<keyword evidence="2" id="KW-0813">Transport</keyword>
<dbReference type="Gene3D" id="1.10.287.630">
    <property type="entry name" value="Helix hairpin bin"/>
    <property type="match status" value="1"/>
</dbReference>
<accession>A0A699YBE6</accession>
<comment type="caution">
    <text evidence="4">The sequence shown here is derived from an EMBL/GenBank/DDBJ whole genome shotgun (WGS) entry which is preliminary data.</text>
</comment>
<feature type="non-terminal residue" evidence="4">
    <location>
        <position position="1"/>
    </location>
</feature>
<dbReference type="InterPro" id="IPR018490">
    <property type="entry name" value="cNMP-bd_dom_sf"/>
</dbReference>
<protein>
    <submittedName>
        <fullName evidence="4">Uncharacterized protein</fullName>
    </submittedName>
</protein>
<keyword evidence="1" id="KW-0633">Potassium transport</keyword>
<dbReference type="AlphaFoldDB" id="A0A699YBE6"/>
<feature type="repeat" description="ANK" evidence="3">
    <location>
        <begin position="178"/>
        <end position="210"/>
    </location>
</feature>
<organism evidence="4 5">
    <name type="scientific">Haematococcus lacustris</name>
    <name type="common">Green alga</name>
    <name type="synonym">Haematococcus pluvialis</name>
    <dbReference type="NCBI Taxonomy" id="44745"/>
    <lineage>
        <taxon>Eukaryota</taxon>
        <taxon>Viridiplantae</taxon>
        <taxon>Chlorophyta</taxon>
        <taxon>core chlorophytes</taxon>
        <taxon>Chlorophyceae</taxon>
        <taxon>CS clade</taxon>
        <taxon>Chlamydomonadales</taxon>
        <taxon>Haematococcaceae</taxon>
        <taxon>Haematococcus</taxon>
    </lineage>
</organism>
<dbReference type="Pfam" id="PF12796">
    <property type="entry name" value="Ank_2"/>
    <property type="match status" value="1"/>
</dbReference>
<dbReference type="InterPro" id="IPR045319">
    <property type="entry name" value="KAT/AKT"/>
</dbReference>
<evidence type="ECO:0000313" key="5">
    <source>
        <dbReference type="Proteomes" id="UP000485058"/>
    </source>
</evidence>
<dbReference type="Proteomes" id="UP000485058">
    <property type="component" value="Unassembled WGS sequence"/>
</dbReference>
<sequence>MLLMAHAGSITMLIIKGDKRMERFRDKRTQLSSFAKKMAVPQVLTASMQEHLEMEHKSDQAPDEQVLSIYPSCLRRAVMRHIYGSALRMCYLFRYTMGDLSPSDMPPDIKAEVKASLTVQQVVQMESLDEVKSMVRTYAENIDKLRIYSFLNAAAAGNVEAVRSMVDKDLSVDCMDYDHRTGLMLACHEGHAPLVKYLLEKGADPSLADNQGNTA</sequence>
<dbReference type="GO" id="GO:0034702">
    <property type="term" value="C:monoatomic ion channel complex"/>
    <property type="evidence" value="ECO:0007669"/>
    <property type="project" value="UniProtKB-KW"/>
</dbReference>
<keyword evidence="2" id="KW-0851">Voltage-gated channel</keyword>
<dbReference type="PROSITE" id="PS50088">
    <property type="entry name" value="ANK_REPEAT"/>
    <property type="match status" value="1"/>
</dbReference>
<dbReference type="SUPFAM" id="SSF48403">
    <property type="entry name" value="Ankyrin repeat"/>
    <property type="match status" value="1"/>
</dbReference>
<feature type="non-terminal residue" evidence="4">
    <location>
        <position position="215"/>
    </location>
</feature>
<dbReference type="InterPro" id="IPR036770">
    <property type="entry name" value="Ankyrin_rpt-contain_sf"/>
</dbReference>
<dbReference type="PANTHER" id="PTHR45743">
    <property type="entry name" value="POTASSIUM CHANNEL AKT1"/>
    <property type="match status" value="1"/>
</dbReference>
<evidence type="ECO:0000256" key="2">
    <source>
        <dbReference type="ARBA" id="ARBA00022882"/>
    </source>
</evidence>
<reference evidence="4 5" key="1">
    <citation type="submission" date="2020-02" db="EMBL/GenBank/DDBJ databases">
        <title>Draft genome sequence of Haematococcus lacustris strain NIES-144.</title>
        <authorList>
            <person name="Morimoto D."/>
            <person name="Nakagawa S."/>
            <person name="Yoshida T."/>
            <person name="Sawayama S."/>
        </authorList>
    </citation>
    <scope>NUCLEOTIDE SEQUENCE [LARGE SCALE GENOMIC DNA]</scope>
    <source>
        <strain evidence="4 5">NIES-144</strain>
    </source>
</reference>
<keyword evidence="2" id="KW-0407">Ion channel</keyword>
<keyword evidence="5" id="KW-1185">Reference proteome</keyword>
<dbReference type="PANTHER" id="PTHR45743:SF2">
    <property type="entry name" value="POTASSIUM CHANNEL AKT1"/>
    <property type="match status" value="1"/>
</dbReference>
<dbReference type="SMART" id="SM00248">
    <property type="entry name" value="ANK"/>
    <property type="match status" value="2"/>
</dbReference>
<dbReference type="GO" id="GO:0005249">
    <property type="term" value="F:voltage-gated potassium channel activity"/>
    <property type="evidence" value="ECO:0007669"/>
    <property type="project" value="InterPro"/>
</dbReference>